<gene>
    <name evidence="2" type="ORF">BOO71_0004048</name>
</gene>
<dbReference type="InterPro" id="IPR013216">
    <property type="entry name" value="Methyltransf_11"/>
</dbReference>
<protein>
    <recommendedName>
        <fullName evidence="1">Methyltransferase type 11 domain-containing protein</fullName>
    </recommendedName>
</protein>
<dbReference type="CDD" id="cd02440">
    <property type="entry name" value="AdoMet_MTases"/>
    <property type="match status" value="1"/>
</dbReference>
<dbReference type="InterPro" id="IPR029063">
    <property type="entry name" value="SAM-dependent_MTases_sf"/>
</dbReference>
<evidence type="ECO:0000259" key="1">
    <source>
        <dbReference type="Pfam" id="PF08241"/>
    </source>
</evidence>
<dbReference type="Gene3D" id="3.40.50.150">
    <property type="entry name" value="Vaccinia Virus protein VP39"/>
    <property type="match status" value="1"/>
</dbReference>
<organism evidence="2 3">
    <name type="scientific">Deinococcus marmoris</name>
    <dbReference type="NCBI Taxonomy" id="249408"/>
    <lineage>
        <taxon>Bacteria</taxon>
        <taxon>Thermotogati</taxon>
        <taxon>Deinococcota</taxon>
        <taxon>Deinococci</taxon>
        <taxon>Deinococcales</taxon>
        <taxon>Deinococcaceae</taxon>
        <taxon>Deinococcus</taxon>
    </lineage>
</organism>
<dbReference type="STRING" id="249408.BOO71_0004048"/>
<dbReference type="Proteomes" id="UP000186607">
    <property type="component" value="Unassembled WGS sequence"/>
</dbReference>
<dbReference type="Pfam" id="PF08241">
    <property type="entry name" value="Methyltransf_11"/>
    <property type="match status" value="1"/>
</dbReference>
<reference evidence="2 3" key="1">
    <citation type="submission" date="2017-01" db="EMBL/GenBank/DDBJ databases">
        <title>Genome Analysis of Deinococcus marmoris KOPRI26562.</title>
        <authorList>
            <person name="Kim J.H."/>
            <person name="Oh H.-M."/>
        </authorList>
    </citation>
    <scope>NUCLEOTIDE SEQUENCE [LARGE SCALE GENOMIC DNA]</scope>
    <source>
        <strain evidence="2 3">KOPRI26562</strain>
    </source>
</reference>
<proteinExistence type="predicted"/>
<sequence>MLTPMPHLSFTVEPLSEIIPAVRAALEGGEEVTLEVPDPDAGLGLYAGELYTGAAGPAGRHRPWSTWADLADALGAHLLTPQPSGPGRARFGLRRYAAAPAPDAGGYGADGDWTRVDKLEDPVLLLTLVEALRRIDPPAGGRVLALGVNSGRELNALALAFPERPTPDQDSLDRHFEVVGIDTDASALAVARGRFPRAEFLELDVAELPVPALGRFDLILALSLLQSPGVRRDVLLKALCRHHLSETGGLVLGFPNARYRDGLLSYGARMKNFARPDLSLLCADVTDTRRDLQKRGFRVFVTGKHEVLLTALPVGRRVGRELTL</sequence>
<keyword evidence="3" id="KW-1185">Reference proteome</keyword>
<name>A0A1U7P1G9_9DEIO</name>
<dbReference type="GO" id="GO:0008757">
    <property type="term" value="F:S-adenosylmethionine-dependent methyltransferase activity"/>
    <property type="evidence" value="ECO:0007669"/>
    <property type="project" value="InterPro"/>
</dbReference>
<evidence type="ECO:0000313" key="3">
    <source>
        <dbReference type="Proteomes" id="UP000186607"/>
    </source>
</evidence>
<comment type="caution">
    <text evidence="2">The sequence shown here is derived from an EMBL/GenBank/DDBJ whole genome shotgun (WGS) entry which is preliminary data.</text>
</comment>
<dbReference type="AlphaFoldDB" id="A0A1U7P1G9"/>
<dbReference type="EMBL" id="MSTI01000046">
    <property type="protein sequence ID" value="OLV19008.1"/>
    <property type="molecule type" value="Genomic_DNA"/>
</dbReference>
<evidence type="ECO:0000313" key="2">
    <source>
        <dbReference type="EMBL" id="OLV19008.1"/>
    </source>
</evidence>
<dbReference type="SUPFAM" id="SSF53335">
    <property type="entry name" value="S-adenosyl-L-methionine-dependent methyltransferases"/>
    <property type="match status" value="1"/>
</dbReference>
<dbReference type="eggNOG" id="COG0500">
    <property type="taxonomic scope" value="Bacteria"/>
</dbReference>
<feature type="domain" description="Methyltransferase type 11" evidence="1">
    <location>
        <begin position="174"/>
        <end position="227"/>
    </location>
</feature>
<accession>A0A1U7P1G9</accession>